<dbReference type="AlphaFoldDB" id="A0A4C1XPJ0"/>
<organism evidence="1 2">
    <name type="scientific">Eumeta variegata</name>
    <name type="common">Bagworm moth</name>
    <name type="synonym">Eumeta japonica</name>
    <dbReference type="NCBI Taxonomy" id="151549"/>
    <lineage>
        <taxon>Eukaryota</taxon>
        <taxon>Metazoa</taxon>
        <taxon>Ecdysozoa</taxon>
        <taxon>Arthropoda</taxon>
        <taxon>Hexapoda</taxon>
        <taxon>Insecta</taxon>
        <taxon>Pterygota</taxon>
        <taxon>Neoptera</taxon>
        <taxon>Endopterygota</taxon>
        <taxon>Lepidoptera</taxon>
        <taxon>Glossata</taxon>
        <taxon>Ditrysia</taxon>
        <taxon>Tineoidea</taxon>
        <taxon>Psychidae</taxon>
        <taxon>Oiketicinae</taxon>
        <taxon>Eumeta</taxon>
    </lineage>
</organism>
<protein>
    <submittedName>
        <fullName evidence="1">Uncharacterized protein</fullName>
    </submittedName>
</protein>
<proteinExistence type="predicted"/>
<accession>A0A4C1XPJ0</accession>
<keyword evidence="2" id="KW-1185">Reference proteome</keyword>
<dbReference type="Proteomes" id="UP000299102">
    <property type="component" value="Unassembled WGS sequence"/>
</dbReference>
<name>A0A4C1XPJ0_EUMVA</name>
<gene>
    <name evidence="1" type="ORF">EVAR_85104_1</name>
</gene>
<evidence type="ECO:0000313" key="2">
    <source>
        <dbReference type="Proteomes" id="UP000299102"/>
    </source>
</evidence>
<reference evidence="1 2" key="1">
    <citation type="journal article" date="2019" name="Commun. Biol.">
        <title>The bagworm genome reveals a unique fibroin gene that provides high tensile strength.</title>
        <authorList>
            <person name="Kono N."/>
            <person name="Nakamura H."/>
            <person name="Ohtoshi R."/>
            <person name="Tomita M."/>
            <person name="Numata K."/>
            <person name="Arakawa K."/>
        </authorList>
    </citation>
    <scope>NUCLEOTIDE SEQUENCE [LARGE SCALE GENOMIC DNA]</scope>
</reference>
<evidence type="ECO:0000313" key="1">
    <source>
        <dbReference type="EMBL" id="GBP65836.1"/>
    </source>
</evidence>
<dbReference type="EMBL" id="BGZK01000941">
    <property type="protein sequence ID" value="GBP65836.1"/>
    <property type="molecule type" value="Genomic_DNA"/>
</dbReference>
<comment type="caution">
    <text evidence="1">The sequence shown here is derived from an EMBL/GenBank/DDBJ whole genome shotgun (WGS) entry which is preliminary data.</text>
</comment>
<sequence>MSQGEARICVSLPLNSIGCRVVINTRGGQGRGLARRPAARAHYHGVYSLRDARRAVTSHARAARSARGPVVRRRTA</sequence>